<evidence type="ECO:0000313" key="3">
    <source>
        <dbReference type="Proteomes" id="UP000178155"/>
    </source>
</evidence>
<dbReference type="PANTHER" id="PTHR46401:SF8">
    <property type="entry name" value="BLL6006 PROTEIN"/>
    <property type="match status" value="1"/>
</dbReference>
<dbReference type="SUPFAM" id="SSF53756">
    <property type="entry name" value="UDP-Glycosyltransferase/glycogen phosphorylase"/>
    <property type="match status" value="1"/>
</dbReference>
<comment type="caution">
    <text evidence="2">The sequence shown here is derived from an EMBL/GenBank/DDBJ whole genome shotgun (WGS) entry which is preliminary data.</text>
</comment>
<dbReference type="CDD" id="cd03809">
    <property type="entry name" value="GT4_MtfB-like"/>
    <property type="match status" value="1"/>
</dbReference>
<name>A0A1F8HD05_9BACT</name>
<organism evidence="2 3">
    <name type="scientific">Candidatus Yanofskybacteria bacterium RIFCSPLOWO2_02_FULL_47_9b</name>
    <dbReference type="NCBI Taxonomy" id="1802708"/>
    <lineage>
        <taxon>Bacteria</taxon>
        <taxon>Candidatus Yanofskyibacteriota</taxon>
    </lineage>
</organism>
<protein>
    <recommendedName>
        <fullName evidence="1">Glycosyl transferase family 1 domain-containing protein</fullName>
    </recommendedName>
</protein>
<evidence type="ECO:0000313" key="2">
    <source>
        <dbReference type="EMBL" id="OGN34839.1"/>
    </source>
</evidence>
<proteinExistence type="predicted"/>
<dbReference type="Pfam" id="PF00534">
    <property type="entry name" value="Glycos_transf_1"/>
    <property type="match status" value="1"/>
</dbReference>
<dbReference type="AlphaFoldDB" id="A0A1F8HD05"/>
<reference evidence="2 3" key="1">
    <citation type="journal article" date="2016" name="Nat. Commun.">
        <title>Thousands of microbial genomes shed light on interconnected biogeochemical processes in an aquifer system.</title>
        <authorList>
            <person name="Anantharaman K."/>
            <person name="Brown C.T."/>
            <person name="Hug L.A."/>
            <person name="Sharon I."/>
            <person name="Castelle C.J."/>
            <person name="Probst A.J."/>
            <person name="Thomas B.C."/>
            <person name="Singh A."/>
            <person name="Wilkins M.J."/>
            <person name="Karaoz U."/>
            <person name="Brodie E.L."/>
            <person name="Williams K.H."/>
            <person name="Hubbard S.S."/>
            <person name="Banfield J.F."/>
        </authorList>
    </citation>
    <scope>NUCLEOTIDE SEQUENCE [LARGE SCALE GENOMIC DNA]</scope>
</reference>
<dbReference type="GO" id="GO:0016757">
    <property type="term" value="F:glycosyltransferase activity"/>
    <property type="evidence" value="ECO:0007669"/>
    <property type="project" value="InterPro"/>
</dbReference>
<dbReference type="PANTHER" id="PTHR46401">
    <property type="entry name" value="GLYCOSYLTRANSFERASE WBBK-RELATED"/>
    <property type="match status" value="1"/>
</dbReference>
<sequence>MGRIEPHKLRVGIECESIEGKNPMWGIGRIILKLLEEIAARPELAKRYRFVLYFKDSIPKLPCLAAPIFEKKLAPVPGFANQLFPIYYLILLPIKLWSENLDLMFWSAYMLPFFTFTKSFSLMTEDVYYEAFHGTLPLRNRFFYAIWGTYSAKFSTKLMAISETSKKHIAKLYKIDDRRIVVNYLGIDINNSVPNIKNLELKIGNYLLYIGQAFPRRHLRETILAFEKIASNCTDLQFIAIGPDKYETSVIEPLVKEVNKRLNREAIIHKDYVTDDELLELYSGAKALVYVSDREAFGLPPMEALSFGVPPVLADNDLGRELFGEYAFYTQNASPEGIAASMREALSNKEKIDKIRTYGSEFAAKYSWKNFTDGWLEIIRKMK</sequence>
<dbReference type="Proteomes" id="UP000178155">
    <property type="component" value="Unassembled WGS sequence"/>
</dbReference>
<dbReference type="EMBL" id="MGKW01000003">
    <property type="protein sequence ID" value="OGN34839.1"/>
    <property type="molecule type" value="Genomic_DNA"/>
</dbReference>
<gene>
    <name evidence="2" type="ORF">A3I39_03270</name>
</gene>
<feature type="domain" description="Glycosyl transferase family 1" evidence="1">
    <location>
        <begin position="204"/>
        <end position="360"/>
    </location>
</feature>
<evidence type="ECO:0000259" key="1">
    <source>
        <dbReference type="Pfam" id="PF00534"/>
    </source>
</evidence>
<accession>A0A1F8HD05</accession>
<dbReference type="Gene3D" id="3.40.50.2000">
    <property type="entry name" value="Glycogen Phosphorylase B"/>
    <property type="match status" value="1"/>
</dbReference>
<dbReference type="InterPro" id="IPR001296">
    <property type="entry name" value="Glyco_trans_1"/>
</dbReference>